<dbReference type="Pfam" id="PF14223">
    <property type="entry name" value="Retrotran_gag_2"/>
    <property type="match status" value="1"/>
</dbReference>
<evidence type="ECO:0000313" key="2">
    <source>
        <dbReference type="EMBL" id="KAF9804670.1"/>
    </source>
</evidence>
<dbReference type="EMBL" id="JADOXO010000424">
    <property type="protein sequence ID" value="KAF9804670.1"/>
    <property type="molecule type" value="Genomic_DNA"/>
</dbReference>
<evidence type="ECO:0000313" key="3">
    <source>
        <dbReference type="Proteomes" id="UP000639403"/>
    </source>
</evidence>
<proteinExistence type="predicted"/>
<gene>
    <name evidence="2" type="ORF">IEO21_09307</name>
</gene>
<comment type="caution">
    <text evidence="2">The sequence shown here is derived from an EMBL/GenBank/DDBJ whole genome shotgun (WGS) entry which is preliminary data.</text>
</comment>
<sequence>MSPTNTYEFQLNPSETATSRIPRLLEDGSNWILYKEQFRAAALAKGLVWFLEGRDKAPTPTTAPGVDPDADERYKSKNDLWIAKHQSIGTMLFQTLPESLKLRIAPLQWASEAWQVVVDEYDNQGKFVQVELLREMHALRCDKNIDPRPTLNKLEKLRLQYATAGGLLGDNEYKAIILSYLPLSYRGVVRTIITSTRVTALAQTTTASPTSTTPASSGITPVVAT</sequence>
<feature type="region of interest" description="Disordered" evidence="1">
    <location>
        <begin position="204"/>
        <end position="225"/>
    </location>
</feature>
<reference evidence="2" key="2">
    <citation type="journal article" name="Front. Microbiol.">
        <title>Degradative Capacity of Two Strains of Rhodonia placenta: From Phenotype to Genotype.</title>
        <authorList>
            <person name="Kolle M."/>
            <person name="Horta M.A.C."/>
            <person name="Nowrousian M."/>
            <person name="Ohm R.A."/>
            <person name="Benz J.P."/>
            <person name="Pilgard A."/>
        </authorList>
    </citation>
    <scope>NUCLEOTIDE SEQUENCE</scope>
    <source>
        <strain evidence="2">FPRL280</strain>
    </source>
</reference>
<reference evidence="2" key="1">
    <citation type="submission" date="2020-11" db="EMBL/GenBank/DDBJ databases">
        <authorList>
            <person name="Koelle M."/>
            <person name="Horta M.A.C."/>
            <person name="Nowrousian M."/>
            <person name="Ohm R.A."/>
            <person name="Benz P."/>
            <person name="Pilgard A."/>
        </authorList>
    </citation>
    <scope>NUCLEOTIDE SEQUENCE</scope>
    <source>
        <strain evidence="2">FPRL280</strain>
    </source>
</reference>
<accession>A0A8H7NUP1</accession>
<dbReference type="AlphaFoldDB" id="A0A8H7NUP1"/>
<dbReference type="Proteomes" id="UP000639403">
    <property type="component" value="Unassembled WGS sequence"/>
</dbReference>
<organism evidence="2 3">
    <name type="scientific">Rhodonia placenta</name>
    <dbReference type="NCBI Taxonomy" id="104341"/>
    <lineage>
        <taxon>Eukaryota</taxon>
        <taxon>Fungi</taxon>
        <taxon>Dikarya</taxon>
        <taxon>Basidiomycota</taxon>
        <taxon>Agaricomycotina</taxon>
        <taxon>Agaricomycetes</taxon>
        <taxon>Polyporales</taxon>
        <taxon>Adustoporiaceae</taxon>
        <taxon>Rhodonia</taxon>
    </lineage>
</organism>
<protein>
    <submittedName>
        <fullName evidence="2">Uncharacterized protein</fullName>
    </submittedName>
</protein>
<name>A0A8H7NUP1_9APHY</name>
<evidence type="ECO:0000256" key="1">
    <source>
        <dbReference type="SAM" id="MobiDB-lite"/>
    </source>
</evidence>